<evidence type="ECO:0000313" key="2">
    <source>
        <dbReference type="Proteomes" id="UP000054217"/>
    </source>
</evidence>
<gene>
    <name evidence="1" type="ORF">M404DRAFT_494997</name>
</gene>
<dbReference type="EMBL" id="KN831964">
    <property type="protein sequence ID" value="KIO06122.1"/>
    <property type="molecule type" value="Genomic_DNA"/>
</dbReference>
<dbReference type="Proteomes" id="UP000054217">
    <property type="component" value="Unassembled WGS sequence"/>
</dbReference>
<dbReference type="InParanoid" id="A0A0C3K927"/>
<evidence type="ECO:0000313" key="1">
    <source>
        <dbReference type="EMBL" id="KIO06122.1"/>
    </source>
</evidence>
<dbReference type="AlphaFoldDB" id="A0A0C3K927"/>
<dbReference type="OrthoDB" id="10468243at2759"/>
<sequence length="206" mass="23592">MVTTGTNVPRPPVVHLRHNKQYSAIVQQCVIHFTDPIRFCWYILAHTVTETSFEIPKLSANFTPASRRRKESCVITHKFRVHRCVFRDFYFYYFRPRSLGLPLSTSWVLQLLFKSCNISCAGNIFLGSSKRGYRVPLQESRRPCGNCLMSTDWPLICHLLLSHRSEHSCAMSTHHRRVRCGGSPRGLIGSNVADLVIFSARRPLTG</sequence>
<organism evidence="1 2">
    <name type="scientific">Pisolithus tinctorius Marx 270</name>
    <dbReference type="NCBI Taxonomy" id="870435"/>
    <lineage>
        <taxon>Eukaryota</taxon>
        <taxon>Fungi</taxon>
        <taxon>Dikarya</taxon>
        <taxon>Basidiomycota</taxon>
        <taxon>Agaricomycotina</taxon>
        <taxon>Agaricomycetes</taxon>
        <taxon>Agaricomycetidae</taxon>
        <taxon>Boletales</taxon>
        <taxon>Sclerodermatineae</taxon>
        <taxon>Pisolithaceae</taxon>
        <taxon>Pisolithus</taxon>
    </lineage>
</organism>
<reference evidence="2" key="2">
    <citation type="submission" date="2015-01" db="EMBL/GenBank/DDBJ databases">
        <title>Evolutionary Origins and Diversification of the Mycorrhizal Mutualists.</title>
        <authorList>
            <consortium name="DOE Joint Genome Institute"/>
            <consortium name="Mycorrhizal Genomics Consortium"/>
            <person name="Kohler A."/>
            <person name="Kuo A."/>
            <person name="Nagy L.G."/>
            <person name="Floudas D."/>
            <person name="Copeland A."/>
            <person name="Barry K.W."/>
            <person name="Cichocki N."/>
            <person name="Veneault-Fourrey C."/>
            <person name="LaButti K."/>
            <person name="Lindquist E.A."/>
            <person name="Lipzen A."/>
            <person name="Lundell T."/>
            <person name="Morin E."/>
            <person name="Murat C."/>
            <person name="Riley R."/>
            <person name="Ohm R."/>
            <person name="Sun H."/>
            <person name="Tunlid A."/>
            <person name="Henrissat B."/>
            <person name="Grigoriev I.V."/>
            <person name="Hibbett D.S."/>
            <person name="Martin F."/>
        </authorList>
    </citation>
    <scope>NUCLEOTIDE SEQUENCE [LARGE SCALE GENOMIC DNA]</scope>
    <source>
        <strain evidence="2">Marx 270</strain>
    </source>
</reference>
<dbReference type="HOGENOM" id="CLU_1332405_0_0_1"/>
<protein>
    <submittedName>
        <fullName evidence="1">Uncharacterized protein</fullName>
    </submittedName>
</protein>
<name>A0A0C3K927_PISTI</name>
<reference evidence="1 2" key="1">
    <citation type="submission" date="2014-04" db="EMBL/GenBank/DDBJ databases">
        <authorList>
            <consortium name="DOE Joint Genome Institute"/>
            <person name="Kuo A."/>
            <person name="Kohler A."/>
            <person name="Costa M.D."/>
            <person name="Nagy L.G."/>
            <person name="Floudas D."/>
            <person name="Copeland A."/>
            <person name="Barry K.W."/>
            <person name="Cichocki N."/>
            <person name="Veneault-Fourrey C."/>
            <person name="LaButti K."/>
            <person name="Lindquist E.A."/>
            <person name="Lipzen A."/>
            <person name="Lundell T."/>
            <person name="Morin E."/>
            <person name="Murat C."/>
            <person name="Sun H."/>
            <person name="Tunlid A."/>
            <person name="Henrissat B."/>
            <person name="Grigoriev I.V."/>
            <person name="Hibbett D.S."/>
            <person name="Martin F."/>
            <person name="Nordberg H.P."/>
            <person name="Cantor M.N."/>
            <person name="Hua S.X."/>
        </authorList>
    </citation>
    <scope>NUCLEOTIDE SEQUENCE [LARGE SCALE GENOMIC DNA]</scope>
    <source>
        <strain evidence="1 2">Marx 270</strain>
    </source>
</reference>
<keyword evidence="2" id="KW-1185">Reference proteome</keyword>
<accession>A0A0C3K927</accession>
<proteinExistence type="predicted"/>